<dbReference type="EMBL" id="BJUA01000010">
    <property type="protein sequence ID" value="GEK18465.1"/>
    <property type="molecule type" value="Genomic_DNA"/>
</dbReference>
<evidence type="ECO:0000313" key="1">
    <source>
        <dbReference type="EMBL" id="GEK18465.1"/>
    </source>
</evidence>
<comment type="caution">
    <text evidence="1">The sequence shown here is derived from an EMBL/GenBank/DDBJ whole genome shotgun (WGS) entry which is preliminary data.</text>
</comment>
<dbReference type="Proteomes" id="UP000321386">
    <property type="component" value="Unassembled WGS sequence"/>
</dbReference>
<sequence>MSVLDDVLRVTRTGATPAAAARTLGVDEGLVLAALDHWERRGTLTRPPARADSSCSTCVATTPDVPLPLACTGCPLARR</sequence>
<protein>
    <recommendedName>
        <fullName evidence="3">Transcriptional regulator HTH-type FeoC domain-containing protein</fullName>
    </recommendedName>
</protein>
<dbReference type="RefSeq" id="WP_146806698.1">
    <property type="nucleotide sequence ID" value="NZ_BJUA01000010.1"/>
</dbReference>
<gene>
    <name evidence="1" type="ORF">CPE01_21980</name>
</gene>
<evidence type="ECO:0000313" key="2">
    <source>
        <dbReference type="Proteomes" id="UP000321386"/>
    </source>
</evidence>
<dbReference type="OrthoDB" id="4829763at2"/>
<accession>A0A510V061</accession>
<reference evidence="1 2" key="1">
    <citation type="submission" date="2019-07" db="EMBL/GenBank/DDBJ databases">
        <title>Whole genome shotgun sequence of Cellulomonas persica NBRC 101101.</title>
        <authorList>
            <person name="Hosoyama A."/>
            <person name="Uohara A."/>
            <person name="Ohji S."/>
            <person name="Ichikawa N."/>
        </authorList>
    </citation>
    <scope>NUCLEOTIDE SEQUENCE [LARGE SCALE GENOMIC DNA]</scope>
    <source>
        <strain evidence="1 2">NBRC 101101</strain>
    </source>
</reference>
<name>A0A510V061_9CELL</name>
<dbReference type="AlphaFoldDB" id="A0A510V061"/>
<proteinExistence type="predicted"/>
<keyword evidence="2" id="KW-1185">Reference proteome</keyword>
<evidence type="ECO:0008006" key="3">
    <source>
        <dbReference type="Google" id="ProtNLM"/>
    </source>
</evidence>
<organism evidence="1 2">
    <name type="scientific">Cellulomonas persica</name>
    <dbReference type="NCBI Taxonomy" id="76861"/>
    <lineage>
        <taxon>Bacteria</taxon>
        <taxon>Bacillati</taxon>
        <taxon>Actinomycetota</taxon>
        <taxon>Actinomycetes</taxon>
        <taxon>Micrococcales</taxon>
        <taxon>Cellulomonadaceae</taxon>
        <taxon>Cellulomonas</taxon>
    </lineage>
</organism>